<dbReference type="InterPro" id="IPR001791">
    <property type="entry name" value="Laminin_G"/>
</dbReference>
<proteinExistence type="predicted"/>
<keyword evidence="14" id="KW-0378">Hydrolase</keyword>
<dbReference type="InterPro" id="IPR019533">
    <property type="entry name" value="Peptidase_S26"/>
</dbReference>
<dbReference type="GO" id="GO:0009003">
    <property type="term" value="F:signal peptidase activity"/>
    <property type="evidence" value="ECO:0007669"/>
    <property type="project" value="UniProtKB-EC"/>
</dbReference>
<keyword evidence="7 11" id="KW-1133">Transmembrane helix</keyword>
<feature type="domain" description="LamG-like jellyroll fold" evidence="13">
    <location>
        <begin position="574"/>
        <end position="715"/>
    </location>
</feature>
<keyword evidence="6" id="KW-0106">Calcium</keyword>
<dbReference type="RefSeq" id="WP_277359440.1">
    <property type="nucleotide sequence ID" value="NZ_JAROKN010000056.1"/>
</dbReference>
<comment type="caution">
    <text evidence="14">The sequence shown here is derived from an EMBL/GenBank/DDBJ whole genome shotgun (WGS) entry which is preliminary data.</text>
</comment>
<evidence type="ECO:0000256" key="2">
    <source>
        <dbReference type="ARBA" id="ARBA00004370"/>
    </source>
</evidence>
<feature type="domain" description="LamG-like jellyroll fold" evidence="13">
    <location>
        <begin position="343"/>
        <end position="482"/>
    </location>
</feature>
<dbReference type="InterPro" id="IPR051360">
    <property type="entry name" value="Neuronal_Pentraxin_Related"/>
</dbReference>
<evidence type="ECO:0000259" key="13">
    <source>
        <dbReference type="SMART" id="SM00560"/>
    </source>
</evidence>
<organism evidence="14 15">
    <name type="scientific">Arthrobacter vasquezii</name>
    <dbReference type="NCBI Taxonomy" id="2977629"/>
    <lineage>
        <taxon>Bacteria</taxon>
        <taxon>Bacillati</taxon>
        <taxon>Actinomycetota</taxon>
        <taxon>Actinomycetes</taxon>
        <taxon>Micrococcales</taxon>
        <taxon>Micrococcaceae</taxon>
        <taxon>Arthrobacter</taxon>
    </lineage>
</organism>
<dbReference type="CDD" id="cd06530">
    <property type="entry name" value="S26_SPase_I"/>
    <property type="match status" value="1"/>
</dbReference>
<gene>
    <name evidence="14" type="ORF">P4U43_14920</name>
</gene>
<evidence type="ECO:0000313" key="14">
    <source>
        <dbReference type="EMBL" id="MDF9279079.1"/>
    </source>
</evidence>
<dbReference type="SMART" id="SM00560">
    <property type="entry name" value="LamGL"/>
    <property type="match status" value="2"/>
</dbReference>
<dbReference type="EC" id="3.4.21.89" evidence="10"/>
<feature type="domain" description="Laminin G" evidence="12">
    <location>
        <begin position="343"/>
        <end position="477"/>
    </location>
</feature>
<reference evidence="14 15" key="1">
    <citation type="journal article" date="2023" name="Int. J. Syst. Evol. Microbiol.">
        <title>Arthrobacter vasquezii sp. nov., isolated from a soil sample from Union Glacier, Antarctica.</title>
        <authorList>
            <person name="Valenzuela-Ibaceta F."/>
            <person name="Carrasco V."/>
            <person name="Lagos-Moraga S."/>
            <person name="Dietz-Vargas C."/>
            <person name="Navarro C.A."/>
            <person name="Perez-Donoso J.M."/>
        </authorList>
    </citation>
    <scope>NUCLEOTIDE SEQUENCE [LARGE SCALE GENOMIC DNA]</scope>
    <source>
        <strain evidence="14 15">EH-1B-1</strain>
    </source>
</reference>
<dbReference type="InterPro" id="IPR036286">
    <property type="entry name" value="LexA/Signal_pep-like_sf"/>
</dbReference>
<evidence type="ECO:0000256" key="1">
    <source>
        <dbReference type="ARBA" id="ARBA00001913"/>
    </source>
</evidence>
<keyword evidence="3 11" id="KW-0812">Transmembrane</keyword>
<evidence type="ECO:0000256" key="6">
    <source>
        <dbReference type="ARBA" id="ARBA00022837"/>
    </source>
</evidence>
<feature type="transmembrane region" description="Helical" evidence="11">
    <location>
        <begin position="215"/>
        <end position="234"/>
    </location>
</feature>
<feature type="transmembrane region" description="Helical" evidence="11">
    <location>
        <begin position="20"/>
        <end position="42"/>
    </location>
</feature>
<evidence type="ECO:0000256" key="3">
    <source>
        <dbReference type="ARBA" id="ARBA00022692"/>
    </source>
</evidence>
<dbReference type="CDD" id="cd00110">
    <property type="entry name" value="LamG"/>
    <property type="match status" value="1"/>
</dbReference>
<dbReference type="Proteomes" id="UP001220456">
    <property type="component" value="Unassembled WGS sequence"/>
</dbReference>
<evidence type="ECO:0000256" key="11">
    <source>
        <dbReference type="SAM" id="Phobius"/>
    </source>
</evidence>
<name>A0ABT6CYA8_9MICC</name>
<keyword evidence="15" id="KW-1185">Reference proteome</keyword>
<feature type="domain" description="Laminin G" evidence="12">
    <location>
        <begin position="574"/>
        <end position="710"/>
    </location>
</feature>
<accession>A0ABT6CYA8</accession>
<keyword evidence="8 11" id="KW-0472">Membrane</keyword>
<dbReference type="SMART" id="SM00282">
    <property type="entry name" value="LamG"/>
    <property type="match status" value="2"/>
</dbReference>
<keyword evidence="4" id="KW-0479">Metal-binding</keyword>
<dbReference type="PANTHER" id="PTHR19277:SF125">
    <property type="entry name" value="B6"/>
    <property type="match status" value="1"/>
</dbReference>
<evidence type="ECO:0000256" key="8">
    <source>
        <dbReference type="ARBA" id="ARBA00023136"/>
    </source>
</evidence>
<dbReference type="NCBIfam" id="TIGR02228">
    <property type="entry name" value="sigpep_I_arch"/>
    <property type="match status" value="1"/>
</dbReference>
<dbReference type="Pfam" id="PF13385">
    <property type="entry name" value="Laminin_G_3"/>
    <property type="match status" value="2"/>
</dbReference>
<keyword evidence="5" id="KW-0732">Signal</keyword>
<dbReference type="InterPro" id="IPR013320">
    <property type="entry name" value="ConA-like_dom_sf"/>
</dbReference>
<comment type="cofactor">
    <cofactor evidence="1">
        <name>Ca(2+)</name>
        <dbReference type="ChEBI" id="CHEBI:29108"/>
    </cofactor>
</comment>
<dbReference type="PANTHER" id="PTHR19277">
    <property type="entry name" value="PENTRAXIN"/>
    <property type="match status" value="1"/>
</dbReference>
<evidence type="ECO:0000256" key="7">
    <source>
        <dbReference type="ARBA" id="ARBA00022989"/>
    </source>
</evidence>
<protein>
    <recommendedName>
        <fullName evidence="10">Signal peptidase I</fullName>
        <ecNumber evidence="10">3.4.21.89</ecNumber>
    </recommendedName>
</protein>
<evidence type="ECO:0000259" key="12">
    <source>
        <dbReference type="SMART" id="SM00282"/>
    </source>
</evidence>
<evidence type="ECO:0000256" key="9">
    <source>
        <dbReference type="ARBA" id="ARBA00023157"/>
    </source>
</evidence>
<evidence type="ECO:0000256" key="10">
    <source>
        <dbReference type="NCBIfam" id="TIGR02228"/>
    </source>
</evidence>
<evidence type="ECO:0000256" key="5">
    <source>
        <dbReference type="ARBA" id="ARBA00022729"/>
    </source>
</evidence>
<sequence length="727" mass="76956">MTARDRPHSSTGFASGWGPLLIVSFARAYLAFLLSLAFMALLPSLMGWQGTVVQSGSMEPHISTGDVVLLSELQQEMPVPMGGVVSFRTETGSGGDPERAVLHRIVAANQDGTFVTAGDANAVVDSTPLGRERITGQARLLVPYVGLPGYWLGTGHLPALAIWSVATLAALVAVALSIPGRFRSTDPPSHGDPNPDLVAQQVPAAAGSGLSRRNLLSAVPLLALPAAAATAFGARPIDAYFSGRAANSGNSWQAAASFGSRMYNNYRAVIAPDSPWAYYPLDEAPSIFVAQDASGNNRDAMYSYFGVTNSVPGALTGETNFAITHSGTPTSTFSTPGPIPGPQAFTIELWFRTGSGQGGELAGFGDTRTGASGRYDRNLYMGSDGKLNFGTYTGVTHVITSPASYNDSVWHHVAATLGPAGMALYIDGQLVGSNPNRAAESYNGYWRIGGDNLAGWPNRPTNTYFTGSLDEIAIYPAPLSATRIGAHHRAALATTTGNYAVEVLADAPGYHYHLEEGGPGALVDSSGNRRDTTYPSGGVTYSVPGPLTKMNNRAAQFDGSGGSLITATRHDNPQTFSIEAWFNTTTDQGGQIIGFANNTSITSVSRHDRTVFMLNSGHLAFGIRPNTRRAIFTDSQYNDGAWHHVVASLSTNGMFLYVDGELLASDTRWTHTDAYSGHWQIGAGQLANWPARPTSNYFAGRLDEVAVYTSALTPAQVRVHYSAQSDG</sequence>
<dbReference type="InterPro" id="IPR006558">
    <property type="entry name" value="LamG-like"/>
</dbReference>
<dbReference type="SUPFAM" id="SSF51306">
    <property type="entry name" value="LexA/Signal peptidase"/>
    <property type="match status" value="1"/>
</dbReference>
<dbReference type="Gene3D" id="2.60.120.200">
    <property type="match status" value="2"/>
</dbReference>
<dbReference type="InterPro" id="IPR001733">
    <property type="entry name" value="Peptidase_S26B"/>
</dbReference>
<dbReference type="EMBL" id="JAROKN010000056">
    <property type="protein sequence ID" value="MDF9279079.1"/>
    <property type="molecule type" value="Genomic_DNA"/>
</dbReference>
<evidence type="ECO:0000256" key="4">
    <source>
        <dbReference type="ARBA" id="ARBA00022723"/>
    </source>
</evidence>
<feature type="transmembrane region" description="Helical" evidence="11">
    <location>
        <begin position="157"/>
        <end position="178"/>
    </location>
</feature>
<dbReference type="SUPFAM" id="SSF49899">
    <property type="entry name" value="Concanavalin A-like lectins/glucanases"/>
    <property type="match status" value="2"/>
</dbReference>
<keyword evidence="9" id="KW-1015">Disulfide bond</keyword>
<evidence type="ECO:0000313" key="15">
    <source>
        <dbReference type="Proteomes" id="UP001220456"/>
    </source>
</evidence>
<comment type="subcellular location">
    <subcellularLocation>
        <location evidence="2">Membrane</location>
    </subcellularLocation>
</comment>